<dbReference type="InterPro" id="IPR006571">
    <property type="entry name" value="TLDc_dom"/>
</dbReference>
<feature type="domain" description="TLDc" evidence="2">
    <location>
        <begin position="134"/>
        <end position="202"/>
    </location>
</feature>
<keyword evidence="4" id="KW-1185">Reference proteome</keyword>
<sequence length="310" mass="33695">MPLCQGPYLERRMIRQQVCSESCKWNDPVQVSAWQSKCSLKPVRHHQRRAGGRKGCGVASSRDDTNQPDLIERLFSGLFGKNSLSAEEPGGMKRLSKEVYQQQQPATTTEFAALLEGDKDEIRFFRPLLANTSLAQLPLRKAYDAATNGWSASSFHEKVDGFGAAVVWAESAGGALFGGFNPRGWIGLGEDRDSLAAFLFTWPDGNTSKAALKLPKVGGAAMAVMDKEASGPQFGAEGLTIPLRGCEEEARRAKSRLGSYYAKGPDGRRSLFSAADGPKFADLVQLKVFVAEGNGEEWKLDGIVWSSKAT</sequence>
<organism evidence="3 4">
    <name type="scientific">Apatococcus lobatus</name>
    <dbReference type="NCBI Taxonomy" id="904363"/>
    <lineage>
        <taxon>Eukaryota</taxon>
        <taxon>Viridiplantae</taxon>
        <taxon>Chlorophyta</taxon>
        <taxon>core chlorophytes</taxon>
        <taxon>Trebouxiophyceae</taxon>
        <taxon>Chlorellales</taxon>
        <taxon>Chlorellaceae</taxon>
        <taxon>Apatococcus</taxon>
    </lineage>
</organism>
<protein>
    <recommendedName>
        <fullName evidence="2">TLDc domain-containing protein</fullName>
    </recommendedName>
</protein>
<comment type="caution">
    <text evidence="3">The sequence shown here is derived from an EMBL/GenBank/DDBJ whole genome shotgun (WGS) entry which is preliminary data.</text>
</comment>
<feature type="region of interest" description="Disordered" evidence="1">
    <location>
        <begin position="45"/>
        <end position="65"/>
    </location>
</feature>
<dbReference type="Pfam" id="PF07534">
    <property type="entry name" value="TLD"/>
    <property type="match status" value="1"/>
</dbReference>
<proteinExistence type="predicted"/>
<dbReference type="EMBL" id="JALJOS010000011">
    <property type="protein sequence ID" value="KAK9833144.1"/>
    <property type="molecule type" value="Genomic_DNA"/>
</dbReference>
<dbReference type="Proteomes" id="UP001438707">
    <property type="component" value="Unassembled WGS sequence"/>
</dbReference>
<accession>A0AAW1RHP9</accession>
<reference evidence="3 4" key="1">
    <citation type="journal article" date="2024" name="Nat. Commun.">
        <title>Phylogenomics reveals the evolutionary origins of lichenization in chlorophyte algae.</title>
        <authorList>
            <person name="Puginier C."/>
            <person name="Libourel C."/>
            <person name="Otte J."/>
            <person name="Skaloud P."/>
            <person name="Haon M."/>
            <person name="Grisel S."/>
            <person name="Petersen M."/>
            <person name="Berrin J.G."/>
            <person name="Delaux P.M."/>
            <person name="Dal Grande F."/>
            <person name="Keller J."/>
        </authorList>
    </citation>
    <scope>NUCLEOTIDE SEQUENCE [LARGE SCALE GENOMIC DNA]</scope>
    <source>
        <strain evidence="3 4">SAG 2145</strain>
    </source>
</reference>
<gene>
    <name evidence="3" type="ORF">WJX74_008552</name>
</gene>
<dbReference type="AlphaFoldDB" id="A0AAW1RHP9"/>
<evidence type="ECO:0000259" key="2">
    <source>
        <dbReference type="Pfam" id="PF07534"/>
    </source>
</evidence>
<evidence type="ECO:0000313" key="3">
    <source>
        <dbReference type="EMBL" id="KAK9833144.1"/>
    </source>
</evidence>
<name>A0AAW1RHP9_9CHLO</name>
<evidence type="ECO:0000313" key="4">
    <source>
        <dbReference type="Proteomes" id="UP001438707"/>
    </source>
</evidence>
<evidence type="ECO:0000256" key="1">
    <source>
        <dbReference type="SAM" id="MobiDB-lite"/>
    </source>
</evidence>